<feature type="region of interest" description="Disordered" evidence="1">
    <location>
        <begin position="103"/>
        <end position="126"/>
    </location>
</feature>
<comment type="caution">
    <text evidence="2">The sequence shown here is derived from an EMBL/GenBank/DDBJ whole genome shotgun (WGS) entry which is preliminary data.</text>
</comment>
<sequence length="459" mass="51367">MVSFDPETLVSYEAPALDVPDHDPVDWDAWLTPEALHDETNPSQLLLQHIPQLHSERPEVPLQSDENLQMMQSLDSTKEPMTTNPRTPSPSVYAFVKCESTENPPLLNRENEQLKSPKPRGALGSADYSQKTFLTSPDFESLKVQDIEREASHNAKPINNWAHADQYIDCIQKICQIATGETLSQKQARDVKNCCGGLITSLRSKGSIATLKSLLVSCHRHALPSLDSYDLNSSLTACVAYLRYLDSVAGPTSKPDDVHRRLAQIWIHIHFENHVNDLEKSETDGLPLNRRGRTISTIARDSILKAIHGSQFTPKKADRDFLSDQCRWGERWWKVATCIGLGVVLLAGEDLANQIGRRTAFQNKMVDTLAIYVLNRYPALVSFYRSFEPMAMDLTLGGDAALSSDQLNTFLEALVEGEAFLPCKQERWLIPNLKSLSRLAATHLICIQRSQAMVSPKNP</sequence>
<proteinExistence type="predicted"/>
<evidence type="ECO:0000313" key="2">
    <source>
        <dbReference type="EMBL" id="KAJ5489179.1"/>
    </source>
</evidence>
<dbReference type="AlphaFoldDB" id="A0A9X0BY58"/>
<name>A0A9X0BY58_9EURO</name>
<keyword evidence="3" id="KW-1185">Reference proteome</keyword>
<evidence type="ECO:0000256" key="1">
    <source>
        <dbReference type="SAM" id="MobiDB-lite"/>
    </source>
</evidence>
<evidence type="ECO:0000313" key="3">
    <source>
        <dbReference type="Proteomes" id="UP001148312"/>
    </source>
</evidence>
<dbReference type="Proteomes" id="UP001148312">
    <property type="component" value="Unassembled WGS sequence"/>
</dbReference>
<dbReference type="RefSeq" id="XP_056791212.1">
    <property type="nucleotide sequence ID" value="XM_056933671.1"/>
</dbReference>
<dbReference type="GeneID" id="81623920"/>
<gene>
    <name evidence="2" type="ORF">N7539_004069</name>
</gene>
<accession>A0A9X0BY58</accession>
<organism evidence="2 3">
    <name type="scientific">Penicillium diatomitis</name>
    <dbReference type="NCBI Taxonomy" id="2819901"/>
    <lineage>
        <taxon>Eukaryota</taxon>
        <taxon>Fungi</taxon>
        <taxon>Dikarya</taxon>
        <taxon>Ascomycota</taxon>
        <taxon>Pezizomycotina</taxon>
        <taxon>Eurotiomycetes</taxon>
        <taxon>Eurotiomycetidae</taxon>
        <taxon>Eurotiales</taxon>
        <taxon>Aspergillaceae</taxon>
        <taxon>Penicillium</taxon>
    </lineage>
</organism>
<reference evidence="2" key="2">
    <citation type="journal article" date="2023" name="IMA Fungus">
        <title>Comparative genomic study of the Penicillium genus elucidates a diverse pangenome and 15 lateral gene transfer events.</title>
        <authorList>
            <person name="Petersen C."/>
            <person name="Sorensen T."/>
            <person name="Nielsen M.R."/>
            <person name="Sondergaard T.E."/>
            <person name="Sorensen J.L."/>
            <person name="Fitzpatrick D.A."/>
            <person name="Frisvad J.C."/>
            <person name="Nielsen K.L."/>
        </authorList>
    </citation>
    <scope>NUCLEOTIDE SEQUENCE</scope>
    <source>
        <strain evidence="2">IBT 30728</strain>
    </source>
</reference>
<reference evidence="2" key="1">
    <citation type="submission" date="2022-12" db="EMBL/GenBank/DDBJ databases">
        <authorList>
            <person name="Petersen C."/>
        </authorList>
    </citation>
    <scope>NUCLEOTIDE SEQUENCE</scope>
    <source>
        <strain evidence="2">IBT 30728</strain>
    </source>
</reference>
<dbReference type="EMBL" id="JAPWDQ010000004">
    <property type="protein sequence ID" value="KAJ5489179.1"/>
    <property type="molecule type" value="Genomic_DNA"/>
</dbReference>
<protein>
    <submittedName>
        <fullName evidence="2">Uncharacterized protein</fullName>
    </submittedName>
</protein>